<accession>A0ABQ5F1X6</accession>
<protein>
    <submittedName>
        <fullName evidence="9">Retrovirus-related pol polyprotein from transposon TNT 1-94</fullName>
    </submittedName>
</protein>
<name>A0ABQ5F1X6_9ASTR</name>
<feature type="compositionally biased region" description="Basic and acidic residues" evidence="6">
    <location>
        <begin position="1246"/>
        <end position="1263"/>
    </location>
</feature>
<dbReference type="InterPro" id="IPR013103">
    <property type="entry name" value="RVT_2"/>
</dbReference>
<dbReference type="CDD" id="cd01647">
    <property type="entry name" value="RT_LTR"/>
    <property type="match status" value="1"/>
</dbReference>
<feature type="compositionally biased region" description="Low complexity" evidence="6">
    <location>
        <begin position="127"/>
        <end position="139"/>
    </location>
</feature>
<feature type="region of interest" description="Disordered" evidence="6">
    <location>
        <begin position="362"/>
        <end position="398"/>
    </location>
</feature>
<feature type="region of interest" description="Disordered" evidence="6">
    <location>
        <begin position="65"/>
        <end position="86"/>
    </location>
</feature>
<dbReference type="PANTHER" id="PTHR37984:SF5">
    <property type="entry name" value="PROTEIN NYNRIN-LIKE"/>
    <property type="match status" value="1"/>
</dbReference>
<evidence type="ECO:0000256" key="6">
    <source>
        <dbReference type="SAM" id="MobiDB-lite"/>
    </source>
</evidence>
<dbReference type="PROSITE" id="PS50158">
    <property type="entry name" value="ZF_CCHC"/>
    <property type="match status" value="1"/>
</dbReference>
<dbReference type="Pfam" id="PF07727">
    <property type="entry name" value="RVT_2"/>
    <property type="match status" value="2"/>
</dbReference>
<keyword evidence="5" id="KW-0479">Metal-binding</keyword>
<dbReference type="Pfam" id="PF22936">
    <property type="entry name" value="Pol_BBD"/>
    <property type="match status" value="1"/>
</dbReference>
<keyword evidence="2" id="KW-0378">Hydrolase</keyword>
<feature type="compositionally biased region" description="Polar residues" evidence="6">
    <location>
        <begin position="695"/>
        <end position="710"/>
    </location>
</feature>
<keyword evidence="2" id="KW-0064">Aspartyl protease</keyword>
<feature type="compositionally biased region" description="Low complexity" evidence="6">
    <location>
        <begin position="677"/>
        <end position="689"/>
    </location>
</feature>
<dbReference type="InterPro" id="IPR036875">
    <property type="entry name" value="Znf_CCHC_sf"/>
</dbReference>
<dbReference type="Gene3D" id="4.10.60.10">
    <property type="entry name" value="Zinc finger, CCHC-type"/>
    <property type="match status" value="1"/>
</dbReference>
<feature type="region of interest" description="Disordered" evidence="6">
    <location>
        <begin position="127"/>
        <end position="157"/>
    </location>
</feature>
<dbReference type="Gene3D" id="3.10.10.10">
    <property type="entry name" value="HIV Type 1 Reverse Transcriptase, subunit A, domain 1"/>
    <property type="match status" value="1"/>
</dbReference>
<feature type="domain" description="CCHC-type" evidence="7">
    <location>
        <begin position="1533"/>
        <end position="1548"/>
    </location>
</feature>
<dbReference type="Pfam" id="PF17919">
    <property type="entry name" value="RT_RNaseH_2"/>
    <property type="match status" value="1"/>
</dbReference>
<dbReference type="PANTHER" id="PTHR37984">
    <property type="entry name" value="PROTEIN CBG26694"/>
    <property type="match status" value="1"/>
</dbReference>
<organism evidence="9 10">
    <name type="scientific">Tanacetum coccineum</name>
    <dbReference type="NCBI Taxonomy" id="301880"/>
    <lineage>
        <taxon>Eukaryota</taxon>
        <taxon>Viridiplantae</taxon>
        <taxon>Streptophyta</taxon>
        <taxon>Embryophyta</taxon>
        <taxon>Tracheophyta</taxon>
        <taxon>Spermatophyta</taxon>
        <taxon>Magnoliopsida</taxon>
        <taxon>eudicotyledons</taxon>
        <taxon>Gunneridae</taxon>
        <taxon>Pentapetalae</taxon>
        <taxon>asterids</taxon>
        <taxon>campanulids</taxon>
        <taxon>Asterales</taxon>
        <taxon>Asteraceae</taxon>
        <taxon>Asteroideae</taxon>
        <taxon>Anthemideae</taxon>
        <taxon>Anthemidinae</taxon>
        <taxon>Tanacetum</taxon>
    </lineage>
</organism>
<feature type="compositionally biased region" description="Polar residues" evidence="6">
    <location>
        <begin position="1232"/>
        <end position="1241"/>
    </location>
</feature>
<feature type="region of interest" description="Disordered" evidence="6">
    <location>
        <begin position="1226"/>
        <end position="1267"/>
    </location>
</feature>
<dbReference type="InterPro" id="IPR043128">
    <property type="entry name" value="Rev_trsase/Diguanyl_cyclase"/>
</dbReference>
<dbReference type="InterPro" id="IPR041577">
    <property type="entry name" value="RT_RNaseH_2"/>
</dbReference>
<dbReference type="CDD" id="cd09272">
    <property type="entry name" value="RNase_HI_RT_Ty1"/>
    <property type="match status" value="1"/>
</dbReference>
<dbReference type="CDD" id="cd09274">
    <property type="entry name" value="RNase_HI_RT_Ty3"/>
    <property type="match status" value="1"/>
</dbReference>
<evidence type="ECO:0000256" key="4">
    <source>
        <dbReference type="ARBA" id="ARBA00023268"/>
    </source>
</evidence>
<evidence type="ECO:0000259" key="8">
    <source>
        <dbReference type="PROSITE" id="PS50878"/>
    </source>
</evidence>
<keyword evidence="4" id="KW-0511">Multifunctional enzyme</keyword>
<evidence type="ECO:0000256" key="2">
    <source>
        <dbReference type="ARBA" id="ARBA00022750"/>
    </source>
</evidence>
<dbReference type="Pfam" id="PF00098">
    <property type="entry name" value="zf-CCHC"/>
    <property type="match status" value="1"/>
</dbReference>
<feature type="compositionally biased region" description="Polar residues" evidence="6">
    <location>
        <begin position="363"/>
        <end position="377"/>
    </location>
</feature>
<proteinExistence type="predicted"/>
<dbReference type="SMART" id="SM00343">
    <property type="entry name" value="ZnF_C2HC"/>
    <property type="match status" value="1"/>
</dbReference>
<evidence type="ECO:0000313" key="9">
    <source>
        <dbReference type="EMBL" id="GJT57245.1"/>
    </source>
</evidence>
<comment type="caution">
    <text evidence="9">The sequence shown here is derived from an EMBL/GenBank/DDBJ whole genome shotgun (WGS) entry which is preliminary data.</text>
</comment>
<dbReference type="Proteomes" id="UP001151760">
    <property type="component" value="Unassembled WGS sequence"/>
</dbReference>
<keyword evidence="5" id="KW-0862">Zinc</keyword>
<evidence type="ECO:0000256" key="1">
    <source>
        <dbReference type="ARBA" id="ARBA00022670"/>
    </source>
</evidence>
<feature type="domain" description="Reverse transcriptase" evidence="8">
    <location>
        <begin position="1616"/>
        <end position="1800"/>
    </location>
</feature>
<sequence length="1979" mass="222909">METIHVQFNELSEPMAPVQLSTGPAPTFLTPGQISSGLIPNPIPSAPYTGFPALVVPVSINSAGTPSSTTIDQDSPSPSHSASSSALQSLSLQQGFAAGYTIIEDTPLAPVDNDPFVNMFALEPSSEASSSEDVSSAESTHVTQTHHHLGKWSKDHPLDNVIGNPSRPFVGSSHADVGVMNLFDQLLSQGSENYTIPMARYRQEEGIDFEESFAPVARIEAIRIFIANASCKNMIIYQIDVKTAFLNGELKEEVYVSQPEGFVDLYHPTHVYRLKKALYGLKQAPRACMVGSLSLYLTASADPDLVFAICMCARYQASPIKKHLEALKWVFQYLRGTINWGLWYPKDTAMALTAYADADQAGITPSTSASRSQPSGNTKKDKIQQTPSSTQKNKVEAHSRIVQCSLKNKNYSVEPNRTANVQHSKLNANSKLLCVKCNGCMLSDNHDLRVLDFINNVNARAKSKSVKKSSKRKVIQIVLWYLDSGCSKHMTGDRSHLTNFVNKFLGTVKFKNDHVAKILGYGDYQIGNVTILRVYYVEGLGHNLFSVGQFYDSNLEVAFRQHTCFHIRNLEGVDVMLDLEATPVYTHVNKRQNRSIISLHHGNTPYELLHDELLDLSFLHVFGALCYPTKDSENLYFDELTSMAFEHSSLELALHEMTPATITPEVIAPIAEVVAPEPAASTNSPSSTTVDQDAPSASNSQTSPKTQSPIISIDVKKENHELDVAHMNNDPFFGIPIPENDSETSSSLDVIPTIVHTAAPNSEHVTKWTKDHHLDNIIGELKRPVSTRLQLHEQALFCYYDAFLTSVKPKTYKDALTQSCWIEAMQEELNEFECLEVWELVPRPDKVMVITLKWIYKVKLNELGRILKNKARLIACGYRQEEGIDFEESFAHVERLDAIQFFLTFAAHMKMIVYQMDVKTTFLNNILWEEVYVSQLNRFMDKDNLNHVYKLKKALFGLKQAPRAWYDLLSKFLLSQEFSKGTVDPTLFIRRQGKDILLISQSPRGIFLNQSKYALESLKKYGMESSDPVDTTRMVREIPRLDEDPQGKVVDPTHYREMVGTLMYLTASRPDLTFVVCMCARYQAKPTEKHLHAVKRIFKYLRGTINRGLWYPKDSSIALIAYADADHAGCQDTRQSTSGSMQLLGDRLVSWSSKRQKIAAISSTEVEYIALSSYYAQDKICAYDCYVNIMHDCLDRMGTPTQCCEIIGSDGRPTLYMVIIRAGGGSKRDGYSQPQIGNQSQGYRELGGRGRGPREGNDERVDDLNSQGNNQCLGANRCVKGVNVNVERANGGAPDFSTIIAQQLQNLLLAMLAQVSNRGNVGNQNGNVINENVQENVRNVLVNGNRVDCSYKEFLACNLKEYDGKGGVVVLTLWIEKIENVQDMSGCSNDQKVKYTAGSFVGKALTCHEMQKLESELWNHAMVGAGHAAYTDRFHELARLVPHLVTPESRMIERYLYSLAPQIHEMVAVMEPKTIRKAMQISDRNGRDDNKMTRTVNAFATTVNPVGRENTGTWPKCTTYNSYHVPGGPCRTCFNCNRPGHLARDCRSVPRNVNPINARNLTVRACYEGSCGISTKVVETKGTRLGVGHSCWEQRKLPGSKHCDGSLSDNSKELQYKGYLRLSFNRPWGAPVLFVKKKDGSFRMCIDYRELNKLTIKNRLTPLPIILPRIDDLFDQLQGSQFFSKIDLRSGYHQLRVHEDDIPKTAFRTRYGHFEFTVMPFGLTNAPAIFMDLMNRVCRPYLDKFVIVFIDDILIYSKTQEEHVEHLRLVLELLKKEKLYAKFSKCEFWLREVQFLGHVINGNGIHVDPSKIEAVKNWKAPRTPTEVRSFLGLAGYYRRFIENFSKIAKSLTILTQKSKTFDWGEEQELAFQTLKDKLCNAPVLALPDRPEDFVVYCDASGIGLGCVLMQRGKVIAYASRQLKIHEENYTTHDLELGAVVFALKIWRHYLYGTKSVIYTDHKSLQHIFSQKELNMRQRR</sequence>
<feature type="compositionally biased region" description="Low complexity" evidence="6">
    <location>
        <begin position="75"/>
        <end position="86"/>
    </location>
</feature>
<feature type="region of interest" description="Disordered" evidence="6">
    <location>
        <begin position="677"/>
        <end position="710"/>
    </location>
</feature>
<evidence type="ECO:0000256" key="5">
    <source>
        <dbReference type="PROSITE-ProRule" id="PRU00047"/>
    </source>
</evidence>
<reference evidence="9" key="1">
    <citation type="journal article" date="2022" name="Int. J. Mol. Sci.">
        <title>Draft Genome of Tanacetum Coccineum: Genomic Comparison of Closely Related Tanacetum-Family Plants.</title>
        <authorList>
            <person name="Yamashiro T."/>
            <person name="Shiraishi A."/>
            <person name="Nakayama K."/>
            <person name="Satake H."/>
        </authorList>
    </citation>
    <scope>NUCLEOTIDE SEQUENCE</scope>
</reference>
<dbReference type="InterPro" id="IPR000477">
    <property type="entry name" value="RT_dom"/>
</dbReference>
<dbReference type="InterPro" id="IPR043502">
    <property type="entry name" value="DNA/RNA_pol_sf"/>
</dbReference>
<keyword evidence="5" id="KW-0863">Zinc-finger</keyword>
<keyword evidence="1" id="KW-0645">Protease</keyword>
<dbReference type="InterPro" id="IPR001878">
    <property type="entry name" value="Znf_CCHC"/>
</dbReference>
<evidence type="ECO:0000256" key="3">
    <source>
        <dbReference type="ARBA" id="ARBA00023125"/>
    </source>
</evidence>
<dbReference type="InterPro" id="IPR050951">
    <property type="entry name" value="Retrovirus_Pol_polyprotein"/>
</dbReference>
<feature type="compositionally biased region" description="Polar residues" evidence="6">
    <location>
        <begin position="65"/>
        <end position="74"/>
    </location>
</feature>
<dbReference type="SUPFAM" id="SSF56672">
    <property type="entry name" value="DNA/RNA polymerases"/>
    <property type="match status" value="2"/>
</dbReference>
<gene>
    <name evidence="9" type="ORF">Tco_0992299</name>
</gene>
<keyword evidence="3" id="KW-0238">DNA-binding</keyword>
<dbReference type="SUPFAM" id="SSF57756">
    <property type="entry name" value="Retrovirus zinc finger-like domains"/>
    <property type="match status" value="1"/>
</dbReference>
<reference evidence="9" key="2">
    <citation type="submission" date="2022-01" db="EMBL/GenBank/DDBJ databases">
        <authorList>
            <person name="Yamashiro T."/>
            <person name="Shiraishi A."/>
            <person name="Satake H."/>
            <person name="Nakayama K."/>
        </authorList>
    </citation>
    <scope>NUCLEOTIDE SEQUENCE</scope>
</reference>
<dbReference type="EMBL" id="BQNB010016914">
    <property type="protein sequence ID" value="GJT57245.1"/>
    <property type="molecule type" value="Genomic_DNA"/>
</dbReference>
<dbReference type="Gene3D" id="3.30.70.270">
    <property type="match status" value="2"/>
</dbReference>
<dbReference type="Pfam" id="PF00078">
    <property type="entry name" value="RVT_1"/>
    <property type="match status" value="1"/>
</dbReference>
<evidence type="ECO:0000259" key="7">
    <source>
        <dbReference type="PROSITE" id="PS50158"/>
    </source>
</evidence>
<dbReference type="PROSITE" id="PS50878">
    <property type="entry name" value="RT_POL"/>
    <property type="match status" value="1"/>
</dbReference>
<evidence type="ECO:0000313" key="10">
    <source>
        <dbReference type="Proteomes" id="UP001151760"/>
    </source>
</evidence>
<keyword evidence="10" id="KW-1185">Reference proteome</keyword>
<dbReference type="InterPro" id="IPR054722">
    <property type="entry name" value="PolX-like_BBD"/>
</dbReference>